<dbReference type="GO" id="GO:0046872">
    <property type="term" value="F:metal ion binding"/>
    <property type="evidence" value="ECO:0007669"/>
    <property type="project" value="UniProtKB-KW"/>
</dbReference>
<name>A0A423PKS7_9GAMM</name>
<comment type="caution">
    <text evidence="7">The sequence shown here is derived from an EMBL/GenBank/DDBJ whole genome shotgun (WGS) entry which is preliminary data.</text>
</comment>
<accession>A0A423PKS7</accession>
<dbReference type="Gene3D" id="1.10.150.120">
    <property type="entry name" value="[2Fe-2S]-binding domain"/>
    <property type="match status" value="1"/>
</dbReference>
<evidence type="ECO:0000256" key="3">
    <source>
        <dbReference type="ARBA" id="ARBA00023002"/>
    </source>
</evidence>
<evidence type="ECO:0000256" key="2">
    <source>
        <dbReference type="ARBA" id="ARBA00022723"/>
    </source>
</evidence>
<proteinExistence type="predicted"/>
<keyword evidence="4" id="KW-0408">Iron</keyword>
<dbReference type="Pfam" id="PF01799">
    <property type="entry name" value="Fer2_2"/>
    <property type="match status" value="1"/>
</dbReference>
<keyword evidence="8" id="KW-1185">Reference proteome</keyword>
<dbReference type="InterPro" id="IPR006058">
    <property type="entry name" value="2Fe2S_fd_BS"/>
</dbReference>
<keyword evidence="1" id="KW-0001">2Fe-2S</keyword>
<dbReference type="SUPFAM" id="SSF54292">
    <property type="entry name" value="2Fe-2S ferredoxin-like"/>
    <property type="match status" value="1"/>
</dbReference>
<dbReference type="InterPro" id="IPR036010">
    <property type="entry name" value="2Fe-2S_ferredoxin-like_sf"/>
</dbReference>
<reference evidence="7 8" key="1">
    <citation type="submission" date="2013-10" db="EMBL/GenBank/DDBJ databases">
        <title>Salinisphaera orenii MK-B5 Genome Sequencing.</title>
        <authorList>
            <person name="Lai Q."/>
            <person name="Li C."/>
            <person name="Shao Z."/>
        </authorList>
    </citation>
    <scope>NUCLEOTIDE SEQUENCE [LARGE SCALE GENOMIC DNA]</scope>
    <source>
        <strain evidence="7 8">MK-B5</strain>
    </source>
</reference>
<dbReference type="Pfam" id="PF00111">
    <property type="entry name" value="Fer2"/>
    <property type="match status" value="1"/>
</dbReference>
<evidence type="ECO:0000256" key="4">
    <source>
        <dbReference type="ARBA" id="ARBA00023004"/>
    </source>
</evidence>
<dbReference type="PANTHER" id="PTHR44379">
    <property type="entry name" value="OXIDOREDUCTASE WITH IRON-SULFUR SUBUNIT"/>
    <property type="match status" value="1"/>
</dbReference>
<dbReference type="FunFam" id="3.10.20.30:FF:000020">
    <property type="entry name" value="Xanthine dehydrogenase iron-sulfur subunit"/>
    <property type="match status" value="1"/>
</dbReference>
<evidence type="ECO:0000259" key="6">
    <source>
        <dbReference type="PROSITE" id="PS51085"/>
    </source>
</evidence>
<evidence type="ECO:0000313" key="7">
    <source>
        <dbReference type="EMBL" id="ROO26207.1"/>
    </source>
</evidence>
<dbReference type="GO" id="GO:0051537">
    <property type="term" value="F:2 iron, 2 sulfur cluster binding"/>
    <property type="evidence" value="ECO:0007669"/>
    <property type="project" value="UniProtKB-KW"/>
</dbReference>
<dbReference type="RefSeq" id="WP_123589966.1">
    <property type="nucleotide sequence ID" value="NZ_AYKH01000023.1"/>
</dbReference>
<dbReference type="SUPFAM" id="SSF47741">
    <property type="entry name" value="CO dehydrogenase ISP C-domain like"/>
    <property type="match status" value="1"/>
</dbReference>
<keyword evidence="2" id="KW-0479">Metal-binding</keyword>
<dbReference type="InterPro" id="IPR001041">
    <property type="entry name" value="2Fe-2S_ferredoxin-type"/>
</dbReference>
<keyword evidence="3" id="KW-0560">Oxidoreductase</keyword>
<dbReference type="InterPro" id="IPR051452">
    <property type="entry name" value="Diverse_Oxidoreductases"/>
</dbReference>
<dbReference type="PROSITE" id="PS51085">
    <property type="entry name" value="2FE2S_FER_2"/>
    <property type="match status" value="1"/>
</dbReference>
<dbReference type="EMBL" id="AYKH01000023">
    <property type="protein sequence ID" value="ROO26207.1"/>
    <property type="molecule type" value="Genomic_DNA"/>
</dbReference>
<dbReference type="InterPro" id="IPR002888">
    <property type="entry name" value="2Fe-2S-bd"/>
</dbReference>
<organism evidence="7 8">
    <name type="scientific">Salinisphaera orenii MK-B5</name>
    <dbReference type="NCBI Taxonomy" id="856730"/>
    <lineage>
        <taxon>Bacteria</taxon>
        <taxon>Pseudomonadati</taxon>
        <taxon>Pseudomonadota</taxon>
        <taxon>Gammaproteobacteria</taxon>
        <taxon>Salinisphaerales</taxon>
        <taxon>Salinisphaeraceae</taxon>
        <taxon>Salinisphaera</taxon>
    </lineage>
</organism>
<dbReference type="Gene3D" id="3.10.20.30">
    <property type="match status" value="1"/>
</dbReference>
<dbReference type="PANTHER" id="PTHR44379:SF2">
    <property type="entry name" value="BLR6218 PROTEIN"/>
    <property type="match status" value="1"/>
</dbReference>
<dbReference type="GO" id="GO:0016491">
    <property type="term" value="F:oxidoreductase activity"/>
    <property type="evidence" value="ECO:0007669"/>
    <property type="project" value="UniProtKB-KW"/>
</dbReference>
<evidence type="ECO:0000256" key="5">
    <source>
        <dbReference type="ARBA" id="ARBA00023014"/>
    </source>
</evidence>
<dbReference type="InterPro" id="IPR012675">
    <property type="entry name" value="Beta-grasp_dom_sf"/>
</dbReference>
<feature type="domain" description="2Fe-2S ferredoxin-type" evidence="6">
    <location>
        <begin position="1"/>
        <end position="75"/>
    </location>
</feature>
<sequence length="151" mass="16148">MKITVNGSSHEIDAPDDMPLLWAIRDRLKLTGTKYGCGVAQCGACTVMVDGQPKRSCVTPLKFAAGHDITTIEGMDGAEFEAIQTAWRAIDVPQCGFCQSGQVMTATALLKEKPAPSDTDIDNALAGNICRCATYVRIRQAVRDAADTLEA</sequence>
<evidence type="ECO:0000256" key="1">
    <source>
        <dbReference type="ARBA" id="ARBA00022714"/>
    </source>
</evidence>
<dbReference type="CDD" id="cd00207">
    <property type="entry name" value="fer2"/>
    <property type="match status" value="1"/>
</dbReference>
<gene>
    <name evidence="7" type="ORF">SAOR_10920</name>
</gene>
<keyword evidence="5" id="KW-0411">Iron-sulfur</keyword>
<dbReference type="InterPro" id="IPR036884">
    <property type="entry name" value="2Fe-2S-bd_dom_sf"/>
</dbReference>
<protein>
    <submittedName>
        <fullName evidence="7">(2Fe-2S)-binding protein</fullName>
    </submittedName>
</protein>
<dbReference type="AlphaFoldDB" id="A0A423PKS7"/>
<dbReference type="PROSITE" id="PS00197">
    <property type="entry name" value="2FE2S_FER_1"/>
    <property type="match status" value="1"/>
</dbReference>
<dbReference type="Proteomes" id="UP000283993">
    <property type="component" value="Unassembled WGS sequence"/>
</dbReference>
<evidence type="ECO:0000313" key="8">
    <source>
        <dbReference type="Proteomes" id="UP000283993"/>
    </source>
</evidence>